<dbReference type="Proteomes" id="UP000887116">
    <property type="component" value="Unassembled WGS sequence"/>
</dbReference>
<name>A0A8X6J3N1_TRICU</name>
<organism evidence="2 3">
    <name type="scientific">Trichonephila clavata</name>
    <name type="common">Joro spider</name>
    <name type="synonym">Nephila clavata</name>
    <dbReference type="NCBI Taxonomy" id="2740835"/>
    <lineage>
        <taxon>Eukaryota</taxon>
        <taxon>Metazoa</taxon>
        <taxon>Ecdysozoa</taxon>
        <taxon>Arthropoda</taxon>
        <taxon>Chelicerata</taxon>
        <taxon>Arachnida</taxon>
        <taxon>Araneae</taxon>
        <taxon>Araneomorphae</taxon>
        <taxon>Entelegynae</taxon>
        <taxon>Araneoidea</taxon>
        <taxon>Nephilidae</taxon>
        <taxon>Trichonephila</taxon>
    </lineage>
</organism>
<dbReference type="OrthoDB" id="10560627at2759"/>
<dbReference type="EMBL" id="BMAO01017819">
    <property type="protein sequence ID" value="GFR18660.1"/>
    <property type="molecule type" value="Genomic_DNA"/>
</dbReference>
<protein>
    <submittedName>
        <fullName evidence="2">Uncharacterized protein</fullName>
    </submittedName>
</protein>
<reference evidence="2" key="1">
    <citation type="submission" date="2020-07" db="EMBL/GenBank/DDBJ databases">
        <title>Multicomponent nature underlies the extraordinary mechanical properties of spider dragline silk.</title>
        <authorList>
            <person name="Kono N."/>
            <person name="Nakamura H."/>
            <person name="Mori M."/>
            <person name="Yoshida Y."/>
            <person name="Ohtoshi R."/>
            <person name="Malay A.D."/>
            <person name="Moran D.A.P."/>
            <person name="Tomita M."/>
            <person name="Numata K."/>
            <person name="Arakawa K."/>
        </authorList>
    </citation>
    <scope>NUCLEOTIDE SEQUENCE</scope>
</reference>
<evidence type="ECO:0000313" key="3">
    <source>
        <dbReference type="Proteomes" id="UP000887116"/>
    </source>
</evidence>
<comment type="caution">
    <text evidence="2">The sequence shown here is derived from an EMBL/GenBank/DDBJ whole genome shotgun (WGS) entry which is preliminary data.</text>
</comment>
<dbReference type="AlphaFoldDB" id="A0A8X6J3N1"/>
<evidence type="ECO:0000256" key="1">
    <source>
        <dbReference type="SAM" id="MobiDB-lite"/>
    </source>
</evidence>
<feature type="region of interest" description="Disordered" evidence="1">
    <location>
        <begin position="1"/>
        <end position="66"/>
    </location>
</feature>
<gene>
    <name evidence="2" type="ORF">TNCT_478051</name>
</gene>
<keyword evidence="3" id="KW-1185">Reference proteome</keyword>
<sequence length="66" mass="7039">MLQPEVQSQGQRKKGHFSQAGFYKGGLAHTISGAEENSTGNPVPDLQQEQCKPGKDQSGLVKSGQL</sequence>
<feature type="compositionally biased region" description="Polar residues" evidence="1">
    <location>
        <begin position="1"/>
        <end position="10"/>
    </location>
</feature>
<proteinExistence type="predicted"/>
<accession>A0A8X6J3N1</accession>
<evidence type="ECO:0000313" key="2">
    <source>
        <dbReference type="EMBL" id="GFR18660.1"/>
    </source>
</evidence>